<organism evidence="2">
    <name type="scientific">uncultured Rubrobacteraceae bacterium</name>
    <dbReference type="NCBI Taxonomy" id="349277"/>
    <lineage>
        <taxon>Bacteria</taxon>
        <taxon>Bacillati</taxon>
        <taxon>Actinomycetota</taxon>
        <taxon>Rubrobacteria</taxon>
        <taxon>Rubrobacterales</taxon>
        <taxon>Rubrobacteraceae</taxon>
        <taxon>environmental samples</taxon>
    </lineage>
</organism>
<protein>
    <submittedName>
        <fullName evidence="2">Uncharacterized protein</fullName>
    </submittedName>
</protein>
<feature type="region of interest" description="Disordered" evidence="1">
    <location>
        <begin position="1"/>
        <end position="40"/>
    </location>
</feature>
<accession>A0A6J4R9T9</accession>
<reference evidence="2" key="1">
    <citation type="submission" date="2020-02" db="EMBL/GenBank/DDBJ databases">
        <authorList>
            <person name="Meier V. D."/>
        </authorList>
    </citation>
    <scope>NUCLEOTIDE SEQUENCE</scope>
    <source>
        <strain evidence="2">AVDCRST_MAG02</strain>
    </source>
</reference>
<feature type="non-terminal residue" evidence="2">
    <location>
        <position position="40"/>
    </location>
</feature>
<dbReference type="AlphaFoldDB" id="A0A6J4R9T9"/>
<gene>
    <name evidence="2" type="ORF">AVDCRST_MAG02-2712</name>
</gene>
<feature type="non-terminal residue" evidence="2">
    <location>
        <position position="1"/>
    </location>
</feature>
<feature type="compositionally biased region" description="Basic residues" evidence="1">
    <location>
        <begin position="24"/>
        <end position="33"/>
    </location>
</feature>
<proteinExistence type="predicted"/>
<sequence>CGRELQRQLLRPGTARRTDDRRNQRAGHTKVRHDRIGLAL</sequence>
<evidence type="ECO:0000256" key="1">
    <source>
        <dbReference type="SAM" id="MobiDB-lite"/>
    </source>
</evidence>
<name>A0A6J4R9T9_9ACTN</name>
<dbReference type="EMBL" id="CADCVH010000087">
    <property type="protein sequence ID" value="CAA9463080.1"/>
    <property type="molecule type" value="Genomic_DNA"/>
</dbReference>
<evidence type="ECO:0000313" key="2">
    <source>
        <dbReference type="EMBL" id="CAA9463080.1"/>
    </source>
</evidence>